<reference evidence="2 3" key="1">
    <citation type="journal article" date="2015" name="Genome Announc.">
        <title>Expanding the biotechnology potential of lactobacilli through comparative genomics of 213 strains and associated genera.</title>
        <authorList>
            <person name="Sun Z."/>
            <person name="Harris H.M."/>
            <person name="McCann A."/>
            <person name="Guo C."/>
            <person name="Argimon S."/>
            <person name="Zhang W."/>
            <person name="Yang X."/>
            <person name="Jeffery I.B."/>
            <person name="Cooney J.C."/>
            <person name="Kagawa T.F."/>
            <person name="Liu W."/>
            <person name="Song Y."/>
            <person name="Salvetti E."/>
            <person name="Wrobel A."/>
            <person name="Rasinkangas P."/>
            <person name="Parkhill J."/>
            <person name="Rea M.C."/>
            <person name="O'Sullivan O."/>
            <person name="Ritari J."/>
            <person name="Douillard F.P."/>
            <person name="Paul Ross R."/>
            <person name="Yang R."/>
            <person name="Briner A.E."/>
            <person name="Felis G.E."/>
            <person name="de Vos W.M."/>
            <person name="Barrangou R."/>
            <person name="Klaenhammer T.R."/>
            <person name="Caufield P.W."/>
            <person name="Cui Y."/>
            <person name="Zhang H."/>
            <person name="O'Toole P.W."/>
        </authorList>
    </citation>
    <scope>NUCLEOTIDE SEQUENCE [LARGE SCALE GENOMIC DNA]</scope>
    <source>
        <strain evidence="2 3">LMG 26013</strain>
    </source>
</reference>
<dbReference type="InterPro" id="IPR036514">
    <property type="entry name" value="SGNH_hydro_sf"/>
</dbReference>
<name>A0A0R2M5X5_9LACO</name>
<dbReference type="CDD" id="cd01840">
    <property type="entry name" value="SGNH_hydrolase_yrhL_like"/>
    <property type="match status" value="1"/>
</dbReference>
<dbReference type="OrthoDB" id="9796461at2"/>
<dbReference type="SUPFAM" id="SSF52266">
    <property type="entry name" value="SGNH hydrolase"/>
    <property type="match status" value="1"/>
</dbReference>
<evidence type="ECO:0000313" key="3">
    <source>
        <dbReference type="Proteomes" id="UP000051783"/>
    </source>
</evidence>
<keyword evidence="1" id="KW-1133">Transmembrane helix</keyword>
<keyword evidence="3" id="KW-1185">Reference proteome</keyword>
<dbReference type="PATRIC" id="fig|942150.3.peg.1311"/>
<keyword evidence="1" id="KW-0472">Membrane</keyword>
<dbReference type="Proteomes" id="UP000051783">
    <property type="component" value="Unassembled WGS sequence"/>
</dbReference>
<dbReference type="AlphaFoldDB" id="A0A0R2M5X5"/>
<proteinExistence type="predicted"/>
<accession>A0A0R2M5X5</accession>
<keyword evidence="1" id="KW-0812">Transmembrane</keyword>
<organism evidence="2 3">
    <name type="scientific">Lactiplantibacillus xiangfangensis</name>
    <dbReference type="NCBI Taxonomy" id="942150"/>
    <lineage>
        <taxon>Bacteria</taxon>
        <taxon>Bacillati</taxon>
        <taxon>Bacillota</taxon>
        <taxon>Bacilli</taxon>
        <taxon>Lactobacillales</taxon>
        <taxon>Lactobacillaceae</taxon>
        <taxon>Lactiplantibacillus</taxon>
    </lineage>
</organism>
<dbReference type="Gene3D" id="3.40.50.1110">
    <property type="entry name" value="SGNH hydrolase"/>
    <property type="match status" value="1"/>
</dbReference>
<dbReference type="RefSeq" id="WP_057707562.1">
    <property type="nucleotide sequence ID" value="NZ_JQCL01000098.1"/>
</dbReference>
<protein>
    <recommendedName>
        <fullName evidence="4">Acyltransferase</fullName>
    </recommendedName>
</protein>
<feature type="transmembrane region" description="Helical" evidence="1">
    <location>
        <begin position="6"/>
        <end position="25"/>
    </location>
</feature>
<evidence type="ECO:0000313" key="2">
    <source>
        <dbReference type="EMBL" id="KRO07820.1"/>
    </source>
</evidence>
<evidence type="ECO:0008006" key="4">
    <source>
        <dbReference type="Google" id="ProtNLM"/>
    </source>
</evidence>
<gene>
    <name evidence="2" type="ORF">IV64_GL001274</name>
</gene>
<evidence type="ECO:0000256" key="1">
    <source>
        <dbReference type="SAM" id="Phobius"/>
    </source>
</evidence>
<sequence>MKHQKLIYWLLGIFAVVFIGGALIIPNPAIKKQVISIGNIITGHATKTSGATHNVAHTDLGEKYQLSKNEIKTLGQLKVTGIGDSIMVRTTPDLKEIFKSFNVDAKVGRQVSAAPSVISQLKANDAIQKNVLVNLGTNGPTDAAAIDGIIKQIGSDHQIYWVNTRVPGKKWQDSNNKLIAAAAKKYNNVHLIDWLYMSQDNDNWFVDDNLHPNTLGEREYTATVGQTMAKTATP</sequence>
<comment type="caution">
    <text evidence="2">The sequence shown here is derived from an EMBL/GenBank/DDBJ whole genome shotgun (WGS) entry which is preliminary data.</text>
</comment>
<dbReference type="EMBL" id="JQCL01000098">
    <property type="protein sequence ID" value="KRO07820.1"/>
    <property type="molecule type" value="Genomic_DNA"/>
</dbReference>